<dbReference type="PANTHER" id="PTHR43060:SF15">
    <property type="entry name" value="3-HYDROXYISOBUTYRATE DEHYDROGENASE-LIKE 1, MITOCHONDRIAL-RELATED"/>
    <property type="match status" value="1"/>
</dbReference>
<dbReference type="PANTHER" id="PTHR43060">
    <property type="entry name" value="3-HYDROXYISOBUTYRATE DEHYDROGENASE-LIKE 1, MITOCHONDRIAL-RELATED"/>
    <property type="match status" value="1"/>
</dbReference>
<organism evidence="6 7">
    <name type="scientific">Mesorhizobium metallidurans STM 2683</name>
    <dbReference type="NCBI Taxonomy" id="1297569"/>
    <lineage>
        <taxon>Bacteria</taxon>
        <taxon>Pseudomonadati</taxon>
        <taxon>Pseudomonadota</taxon>
        <taxon>Alphaproteobacteria</taxon>
        <taxon>Hyphomicrobiales</taxon>
        <taxon>Phyllobacteriaceae</taxon>
        <taxon>Mesorhizobium</taxon>
    </lineage>
</organism>
<evidence type="ECO:0000313" key="6">
    <source>
        <dbReference type="EMBL" id="CCV09620.1"/>
    </source>
</evidence>
<sequence>MSLLLPGQEKRHVEMTQAAKVAVVGAGIMGSAIATRLIETGQAVMVFDLDKAKIAALTAKGAAAAASVAEATRASSFVILSLNHADIVRSVVFGDGGVAAAASPDKLLIDMSSIDPVDTAQMAKKLSAETGMKWLDCPLSGGVPGALAGRLTVMAGGEAADFEHARTVMRHLCANYTLMGPSGAGQTTKLINQLFCAVLFQAVAEAVKLAEAGGVDPKAIPEALKGGRADSSIMQEFMAKFAARDFSATGRIDNMLKDLDSLQAFALKTKTPMPMTGQVVEIHRLLCAAGLGPKDSAEMMRLLDGTTS</sequence>
<feature type="active site" evidence="3">
    <location>
        <position position="189"/>
    </location>
</feature>
<dbReference type="InterPro" id="IPR015815">
    <property type="entry name" value="HIBADH-related"/>
</dbReference>
<evidence type="ECO:0000259" key="5">
    <source>
        <dbReference type="Pfam" id="PF14833"/>
    </source>
</evidence>
<protein>
    <submittedName>
        <fullName evidence="6">2-hydroxy-3-oxopropionate reductase</fullName>
        <ecNumber evidence="6">1.1.1.60</ecNumber>
    </submittedName>
</protein>
<dbReference type="InterPro" id="IPR013328">
    <property type="entry name" value="6PGD_dom2"/>
</dbReference>
<dbReference type="InterPro" id="IPR006115">
    <property type="entry name" value="6PGDH_NADP-bd"/>
</dbReference>
<evidence type="ECO:0000256" key="2">
    <source>
        <dbReference type="ARBA" id="ARBA00023027"/>
    </source>
</evidence>
<comment type="caution">
    <text evidence="6">The sequence shown here is derived from an EMBL/GenBank/DDBJ whole genome shotgun (WGS) entry which is preliminary data.</text>
</comment>
<dbReference type="InterPro" id="IPR036291">
    <property type="entry name" value="NAD(P)-bd_dom_sf"/>
</dbReference>
<dbReference type="GO" id="GO:0051287">
    <property type="term" value="F:NAD binding"/>
    <property type="evidence" value="ECO:0007669"/>
    <property type="project" value="InterPro"/>
</dbReference>
<dbReference type="STRING" id="1297569.MESS2_p90029"/>
<evidence type="ECO:0000256" key="1">
    <source>
        <dbReference type="ARBA" id="ARBA00023002"/>
    </source>
</evidence>
<dbReference type="AlphaFoldDB" id="M5F0A3"/>
<keyword evidence="1 6" id="KW-0560">Oxidoreductase</keyword>
<dbReference type="Proteomes" id="UP000012062">
    <property type="component" value="Unassembled WGS sequence"/>
</dbReference>
<dbReference type="Gene3D" id="1.10.1040.10">
    <property type="entry name" value="N-(1-d-carboxylethyl)-l-norvaline Dehydrogenase, domain 2"/>
    <property type="match status" value="1"/>
</dbReference>
<keyword evidence="7" id="KW-1185">Reference proteome</keyword>
<gene>
    <name evidence="6" type="ORF">MESS2_p90029</name>
</gene>
<dbReference type="InterPro" id="IPR008927">
    <property type="entry name" value="6-PGluconate_DH-like_C_sf"/>
</dbReference>
<dbReference type="InterPro" id="IPR029154">
    <property type="entry name" value="HIBADH-like_NADP-bd"/>
</dbReference>
<dbReference type="PIRSF" id="PIRSF000103">
    <property type="entry name" value="HIBADH"/>
    <property type="match status" value="1"/>
</dbReference>
<feature type="domain" description="6-phosphogluconate dehydrogenase NADP-binding" evidence="4">
    <location>
        <begin position="20"/>
        <end position="180"/>
    </location>
</feature>
<dbReference type="SUPFAM" id="SSF51735">
    <property type="entry name" value="NAD(P)-binding Rossmann-fold domains"/>
    <property type="match status" value="1"/>
</dbReference>
<feature type="domain" description="3-hydroxyisobutyrate dehydrogenase-like NAD-binding" evidence="5">
    <location>
        <begin position="183"/>
        <end position="303"/>
    </location>
</feature>
<evidence type="ECO:0000256" key="3">
    <source>
        <dbReference type="PIRSR" id="PIRSR000103-1"/>
    </source>
</evidence>
<accession>M5F0A3</accession>
<reference evidence="6 7" key="1">
    <citation type="submission" date="2013-02" db="EMBL/GenBank/DDBJ databases">
        <authorList>
            <person name="Genoscope - CEA"/>
        </authorList>
    </citation>
    <scope>NUCLEOTIDE SEQUENCE [LARGE SCALE GENOMIC DNA]</scope>
    <source>
        <strain evidence="6 7">STM 2683</strain>
    </source>
</reference>
<dbReference type="eggNOG" id="COG2084">
    <property type="taxonomic scope" value="Bacteria"/>
</dbReference>
<dbReference type="SUPFAM" id="SSF48179">
    <property type="entry name" value="6-phosphogluconate dehydrogenase C-terminal domain-like"/>
    <property type="match status" value="1"/>
</dbReference>
<dbReference type="Gene3D" id="3.40.50.720">
    <property type="entry name" value="NAD(P)-binding Rossmann-like Domain"/>
    <property type="match status" value="1"/>
</dbReference>
<name>M5F0A3_9HYPH</name>
<dbReference type="Pfam" id="PF03446">
    <property type="entry name" value="NAD_binding_2"/>
    <property type="match status" value="1"/>
</dbReference>
<evidence type="ECO:0000313" key="7">
    <source>
        <dbReference type="Proteomes" id="UP000012062"/>
    </source>
</evidence>
<dbReference type="EC" id="1.1.1.60" evidence="6"/>
<dbReference type="EMBL" id="CAUM01000191">
    <property type="protein sequence ID" value="CCV09620.1"/>
    <property type="molecule type" value="Genomic_DNA"/>
</dbReference>
<evidence type="ECO:0000259" key="4">
    <source>
        <dbReference type="Pfam" id="PF03446"/>
    </source>
</evidence>
<dbReference type="Pfam" id="PF14833">
    <property type="entry name" value="NAD_binding_11"/>
    <property type="match status" value="1"/>
</dbReference>
<proteinExistence type="predicted"/>
<keyword evidence="2" id="KW-0520">NAD</keyword>
<dbReference type="GO" id="GO:0008679">
    <property type="term" value="F:2-hydroxy-3-oxopropionate reductase activity"/>
    <property type="evidence" value="ECO:0007669"/>
    <property type="project" value="UniProtKB-EC"/>
</dbReference>
<dbReference type="GO" id="GO:0050661">
    <property type="term" value="F:NADP binding"/>
    <property type="evidence" value="ECO:0007669"/>
    <property type="project" value="InterPro"/>
</dbReference>